<dbReference type="EMBL" id="DS113190">
    <property type="protein sequence ID" value="EAY21450.1"/>
    <property type="molecule type" value="Genomic_DNA"/>
</dbReference>
<reference evidence="1" key="1">
    <citation type="submission" date="2006-10" db="EMBL/GenBank/DDBJ databases">
        <authorList>
            <person name="Amadeo P."/>
            <person name="Zhao Q."/>
            <person name="Wortman J."/>
            <person name="Fraser-Liggett C."/>
            <person name="Carlton J."/>
        </authorList>
    </citation>
    <scope>NUCLEOTIDE SEQUENCE</scope>
    <source>
        <strain evidence="1">G3</strain>
    </source>
</reference>
<dbReference type="RefSeq" id="XP_001582436.1">
    <property type="nucleotide sequence ID" value="XM_001582386.1"/>
</dbReference>
<evidence type="ECO:0000313" key="1">
    <source>
        <dbReference type="EMBL" id="EAY21450.1"/>
    </source>
</evidence>
<proteinExistence type="predicted"/>
<dbReference type="VEuPathDB" id="TrichDB:TVAGG3_0999350"/>
<keyword evidence="2" id="KW-1185">Reference proteome</keyword>
<organism evidence="1 2">
    <name type="scientific">Trichomonas vaginalis (strain ATCC PRA-98 / G3)</name>
    <dbReference type="NCBI Taxonomy" id="412133"/>
    <lineage>
        <taxon>Eukaryota</taxon>
        <taxon>Metamonada</taxon>
        <taxon>Parabasalia</taxon>
        <taxon>Trichomonadida</taxon>
        <taxon>Trichomonadidae</taxon>
        <taxon>Trichomonas</taxon>
    </lineage>
</organism>
<protein>
    <submittedName>
        <fullName evidence="1">Uncharacterized protein</fullName>
    </submittedName>
</protein>
<name>A2DDS4_TRIV3</name>
<dbReference type="VEuPathDB" id="TrichDB:TVAG_198890"/>
<dbReference type="AlphaFoldDB" id="A2DDS4"/>
<accession>A2DDS4</accession>
<gene>
    <name evidence="1" type="ORF">TVAG_198890</name>
</gene>
<dbReference type="InParanoid" id="A2DDS4"/>
<reference evidence="1" key="2">
    <citation type="journal article" date="2007" name="Science">
        <title>Draft genome sequence of the sexually transmitted pathogen Trichomonas vaginalis.</title>
        <authorList>
            <person name="Carlton J.M."/>
            <person name="Hirt R.P."/>
            <person name="Silva J.C."/>
            <person name="Delcher A.L."/>
            <person name="Schatz M."/>
            <person name="Zhao Q."/>
            <person name="Wortman J.R."/>
            <person name="Bidwell S.L."/>
            <person name="Alsmark U.C.M."/>
            <person name="Besteiro S."/>
            <person name="Sicheritz-Ponten T."/>
            <person name="Noel C.J."/>
            <person name="Dacks J.B."/>
            <person name="Foster P.G."/>
            <person name="Simillion C."/>
            <person name="Van de Peer Y."/>
            <person name="Miranda-Saavedra D."/>
            <person name="Barton G.J."/>
            <person name="Westrop G.D."/>
            <person name="Mueller S."/>
            <person name="Dessi D."/>
            <person name="Fiori P.L."/>
            <person name="Ren Q."/>
            <person name="Paulsen I."/>
            <person name="Zhang H."/>
            <person name="Bastida-Corcuera F.D."/>
            <person name="Simoes-Barbosa A."/>
            <person name="Brown M.T."/>
            <person name="Hayes R.D."/>
            <person name="Mukherjee M."/>
            <person name="Okumura C.Y."/>
            <person name="Schneider R."/>
            <person name="Smith A.J."/>
            <person name="Vanacova S."/>
            <person name="Villalvazo M."/>
            <person name="Haas B.J."/>
            <person name="Pertea M."/>
            <person name="Feldblyum T.V."/>
            <person name="Utterback T.R."/>
            <person name="Shu C.L."/>
            <person name="Osoegawa K."/>
            <person name="de Jong P.J."/>
            <person name="Hrdy I."/>
            <person name="Horvathova L."/>
            <person name="Zubacova Z."/>
            <person name="Dolezal P."/>
            <person name="Malik S.B."/>
            <person name="Logsdon J.M. Jr."/>
            <person name="Henze K."/>
            <person name="Gupta A."/>
            <person name="Wang C.C."/>
            <person name="Dunne R.L."/>
            <person name="Upcroft J.A."/>
            <person name="Upcroft P."/>
            <person name="White O."/>
            <person name="Salzberg S.L."/>
            <person name="Tang P."/>
            <person name="Chiu C.-H."/>
            <person name="Lee Y.-S."/>
            <person name="Embley T.M."/>
            <person name="Coombs G.H."/>
            <person name="Mottram J.C."/>
            <person name="Tachezy J."/>
            <person name="Fraser-Liggett C.M."/>
            <person name="Johnson P.J."/>
        </authorList>
    </citation>
    <scope>NUCLEOTIDE SEQUENCE [LARGE SCALE GENOMIC DNA]</scope>
    <source>
        <strain evidence="1">G3</strain>
    </source>
</reference>
<evidence type="ECO:0000313" key="2">
    <source>
        <dbReference type="Proteomes" id="UP000001542"/>
    </source>
</evidence>
<sequence>MKRLSEKERTAKERGSFNLITSEAWKLLKFTFGKFDFQQSQINLIGDIFESKYDIAPRSRIAKRNKTVAIKFFQDNMNEFRDFCAHVSYQDKDGTFGGPTAKQAQEYIADKEDFKDFIPSV</sequence>
<dbReference type="KEGG" id="tva:5466998"/>
<dbReference type="Proteomes" id="UP000001542">
    <property type="component" value="Unassembled WGS sequence"/>
</dbReference>